<accession>A0A1F4TQI6</accession>
<dbReference type="AlphaFoldDB" id="A0A1F4TQI6"/>
<sequence length="155" mass="16836">MAVNAANTQQIPQAHLPAIGALGAESRRPDADLLFTGEQVSQICQTCKQRNQPNVDRAEIRPGTLPRKNPARTNRLISHAPREIKTGQKFNPEEAAQATIRTGSPLQLCSSTKLGTLGALFQLTRTCNPKLANLIRHAAATEKAKIQEQKLEVVA</sequence>
<reference evidence="1 2" key="1">
    <citation type="journal article" date="2016" name="Nat. Commun.">
        <title>Thousands of microbial genomes shed light on interconnected biogeochemical processes in an aquifer system.</title>
        <authorList>
            <person name="Anantharaman K."/>
            <person name="Brown C.T."/>
            <person name="Hug L.A."/>
            <person name="Sharon I."/>
            <person name="Castelle C.J."/>
            <person name="Probst A.J."/>
            <person name="Thomas B.C."/>
            <person name="Singh A."/>
            <person name="Wilkins M.J."/>
            <person name="Karaoz U."/>
            <person name="Brodie E.L."/>
            <person name="Williams K.H."/>
            <person name="Hubbard S.S."/>
            <person name="Banfield J.F."/>
        </authorList>
    </citation>
    <scope>NUCLEOTIDE SEQUENCE [LARGE SCALE GENOMIC DNA]</scope>
</reference>
<evidence type="ECO:0000313" key="2">
    <source>
        <dbReference type="Proteomes" id="UP000177309"/>
    </source>
</evidence>
<proteinExistence type="predicted"/>
<organism evidence="1 2">
    <name type="scientific">candidate division WOR-1 bacterium RIFOXYC2_FULL_41_25</name>
    <dbReference type="NCBI Taxonomy" id="1802586"/>
    <lineage>
        <taxon>Bacteria</taxon>
        <taxon>Bacillati</taxon>
        <taxon>Saganbacteria</taxon>
    </lineage>
</organism>
<dbReference type="EMBL" id="MEUI01000011">
    <property type="protein sequence ID" value="OGC34994.1"/>
    <property type="molecule type" value="Genomic_DNA"/>
</dbReference>
<evidence type="ECO:0000313" key="1">
    <source>
        <dbReference type="EMBL" id="OGC34994.1"/>
    </source>
</evidence>
<comment type="caution">
    <text evidence="1">The sequence shown here is derived from an EMBL/GenBank/DDBJ whole genome shotgun (WGS) entry which is preliminary data.</text>
</comment>
<name>A0A1F4TQI6_UNCSA</name>
<gene>
    <name evidence="1" type="ORF">A2462_05305</name>
</gene>
<dbReference type="Proteomes" id="UP000177309">
    <property type="component" value="Unassembled WGS sequence"/>
</dbReference>
<protein>
    <submittedName>
        <fullName evidence="1">Uncharacterized protein</fullName>
    </submittedName>
</protein>